<evidence type="ECO:0000259" key="4">
    <source>
        <dbReference type="Pfam" id="PF15915"/>
    </source>
</evidence>
<feature type="domain" description="Bacterioopsin transcriptional activator GAF and HTH associated" evidence="4">
    <location>
        <begin position="3"/>
        <end position="133"/>
    </location>
</feature>
<keyword evidence="6" id="KW-1185">Reference proteome</keyword>
<keyword evidence="2" id="KW-0804">Transcription</keyword>
<dbReference type="AlphaFoldDB" id="A0A7D5KWJ2"/>
<dbReference type="RefSeq" id="WP_179168313.1">
    <property type="nucleotide sequence ID" value="NZ_CP058529.1"/>
</dbReference>
<dbReference type="PANTHER" id="PTHR34236:SF1">
    <property type="entry name" value="DIMETHYL SULFOXIDE REDUCTASE TRANSCRIPTIONAL ACTIVATOR"/>
    <property type="match status" value="1"/>
</dbReference>
<dbReference type="InterPro" id="IPR031803">
    <property type="entry name" value="BAT_GAF/HTH-assoc"/>
</dbReference>
<accession>A0A7D5KWJ2</accession>
<evidence type="ECO:0000313" key="6">
    <source>
        <dbReference type="Proteomes" id="UP000509750"/>
    </source>
</evidence>
<feature type="domain" description="HTH bat-type" evidence="3">
    <location>
        <begin position="156"/>
        <end position="206"/>
    </location>
</feature>
<reference evidence="5 6" key="1">
    <citation type="submission" date="2020-07" db="EMBL/GenBank/DDBJ databases">
        <title>Gai3-2, isolated from salt lake.</title>
        <authorList>
            <person name="Cui H."/>
            <person name="Shi X."/>
        </authorList>
    </citation>
    <scope>NUCLEOTIDE SEQUENCE [LARGE SCALE GENOMIC DNA]</scope>
    <source>
        <strain evidence="5 6">Gai3-2</strain>
    </source>
</reference>
<keyword evidence="1" id="KW-0805">Transcription regulation</keyword>
<organism evidence="5 6">
    <name type="scientific">Halorarum halophilum</name>
    <dbReference type="NCBI Taxonomy" id="2743090"/>
    <lineage>
        <taxon>Archaea</taxon>
        <taxon>Methanobacteriati</taxon>
        <taxon>Methanobacteriota</taxon>
        <taxon>Stenosarchaea group</taxon>
        <taxon>Halobacteria</taxon>
        <taxon>Halobacteriales</taxon>
        <taxon>Haloferacaceae</taxon>
        <taxon>Halorarum</taxon>
    </lineage>
</organism>
<evidence type="ECO:0000256" key="2">
    <source>
        <dbReference type="ARBA" id="ARBA00023163"/>
    </source>
</evidence>
<name>A0A7D5KWJ2_9EURY</name>
<dbReference type="Proteomes" id="UP000509750">
    <property type="component" value="Chromosome"/>
</dbReference>
<gene>
    <name evidence="5" type="ORF">HUG10_03900</name>
</gene>
<sequence length="214" mass="22980">MIDECLVVEVRVTGDDCPLAAATRATGTRVEAEPPLLRRDGNALLRFSAPRGEDLAGALDADEHVRYLHRSRGDGRDRYRCLSMHACVVHDLIDAGFMAESLTYAEGEGRFEGAVVGREVLRGVMEAAGEAVGVTLERVYPLGPQSGDAAGRWDVTPAQEAALRAAMAAGYFSVPKGATAQQVADHLDISKSAFLERLRRGQATLFAQVLGEEL</sequence>
<proteinExistence type="predicted"/>
<evidence type="ECO:0000313" key="5">
    <source>
        <dbReference type="EMBL" id="QLG26738.1"/>
    </source>
</evidence>
<dbReference type="Pfam" id="PF04967">
    <property type="entry name" value="HTH_10"/>
    <property type="match status" value="1"/>
</dbReference>
<protein>
    <submittedName>
        <fullName evidence="5">Helix-turn-helix domain-containing protein</fullName>
    </submittedName>
</protein>
<dbReference type="KEGG" id="halg:HUG10_03900"/>
<dbReference type="GeneID" id="56027947"/>
<dbReference type="InterPro" id="IPR007050">
    <property type="entry name" value="HTH_bacterioopsin"/>
</dbReference>
<dbReference type="PANTHER" id="PTHR34236">
    <property type="entry name" value="DIMETHYL SULFOXIDE REDUCTASE TRANSCRIPTIONAL ACTIVATOR"/>
    <property type="match status" value="1"/>
</dbReference>
<evidence type="ECO:0000256" key="1">
    <source>
        <dbReference type="ARBA" id="ARBA00023015"/>
    </source>
</evidence>
<dbReference type="OrthoDB" id="156233at2157"/>
<evidence type="ECO:0000259" key="3">
    <source>
        <dbReference type="Pfam" id="PF04967"/>
    </source>
</evidence>
<dbReference type="Pfam" id="PF15915">
    <property type="entry name" value="BAT"/>
    <property type="match status" value="1"/>
</dbReference>
<dbReference type="EMBL" id="CP058529">
    <property type="protein sequence ID" value="QLG26738.1"/>
    <property type="molecule type" value="Genomic_DNA"/>
</dbReference>